<evidence type="ECO:0000256" key="5">
    <source>
        <dbReference type="ARBA" id="ARBA00022801"/>
    </source>
</evidence>
<feature type="signal peptide" evidence="9">
    <location>
        <begin position="1"/>
        <end position="32"/>
    </location>
</feature>
<dbReference type="RefSeq" id="XP_022963687.1">
    <property type="nucleotide sequence ID" value="XM_023107919.1"/>
</dbReference>
<dbReference type="GO" id="GO:0071555">
    <property type="term" value="P:cell wall organization"/>
    <property type="evidence" value="ECO:0007669"/>
    <property type="project" value="UniProtKB-KW"/>
</dbReference>
<dbReference type="GO" id="GO:0005975">
    <property type="term" value="P:carbohydrate metabolic process"/>
    <property type="evidence" value="ECO:0007669"/>
    <property type="project" value="InterPro"/>
</dbReference>
<keyword evidence="6 8" id="KW-0326">Glycosidase</keyword>
<keyword evidence="4" id="KW-0964">Secreted</keyword>
<keyword evidence="9" id="KW-0732">Signal</keyword>
<keyword evidence="5 8" id="KW-0378">Hydrolase</keyword>
<dbReference type="SUPFAM" id="SSF51126">
    <property type="entry name" value="Pectin lyase-like"/>
    <property type="match status" value="2"/>
</dbReference>
<evidence type="ECO:0000256" key="8">
    <source>
        <dbReference type="RuleBase" id="RU361169"/>
    </source>
</evidence>
<dbReference type="FunFam" id="2.160.20.10:FF:000004">
    <property type="entry name" value="Pectin lyase-like superfamily protein"/>
    <property type="match status" value="1"/>
</dbReference>
<dbReference type="Gene3D" id="2.160.20.10">
    <property type="entry name" value="Single-stranded right-handed beta-helix, Pectin lyase-like"/>
    <property type="match status" value="2"/>
</dbReference>
<evidence type="ECO:0000256" key="6">
    <source>
        <dbReference type="ARBA" id="ARBA00023295"/>
    </source>
</evidence>
<keyword evidence="3" id="KW-0134">Cell wall</keyword>
<evidence type="ECO:0000256" key="9">
    <source>
        <dbReference type="SAM" id="SignalP"/>
    </source>
</evidence>
<dbReference type="PANTHER" id="PTHR31375">
    <property type="match status" value="1"/>
</dbReference>
<dbReference type="InterPro" id="IPR000743">
    <property type="entry name" value="Glyco_hydro_28"/>
</dbReference>
<accession>A0A6J1HFX3</accession>
<dbReference type="AlphaFoldDB" id="A0A6J1HFX3"/>
<comment type="subcellular location">
    <subcellularLocation>
        <location evidence="1">Secreted</location>
        <location evidence="1">Cell wall</location>
    </subcellularLocation>
</comment>
<evidence type="ECO:0000256" key="3">
    <source>
        <dbReference type="ARBA" id="ARBA00022512"/>
    </source>
</evidence>
<dbReference type="InterPro" id="IPR006626">
    <property type="entry name" value="PbH1"/>
</dbReference>
<keyword evidence="7" id="KW-0961">Cell wall biogenesis/degradation</keyword>
<reference evidence="11" key="1">
    <citation type="submission" date="2025-08" db="UniProtKB">
        <authorList>
            <consortium name="RefSeq"/>
        </authorList>
    </citation>
    <scope>IDENTIFICATION</scope>
    <source>
        <tissue evidence="11">Young leaves</tissue>
    </source>
</reference>
<evidence type="ECO:0000256" key="4">
    <source>
        <dbReference type="ARBA" id="ARBA00022525"/>
    </source>
</evidence>
<keyword evidence="10" id="KW-1185">Reference proteome</keyword>
<evidence type="ECO:0000313" key="10">
    <source>
        <dbReference type="Proteomes" id="UP000504609"/>
    </source>
</evidence>
<dbReference type="InterPro" id="IPR012334">
    <property type="entry name" value="Pectin_lyas_fold"/>
</dbReference>
<comment type="similarity">
    <text evidence="2 8">Belongs to the glycosyl hydrolase 28 family.</text>
</comment>
<dbReference type="Pfam" id="PF00295">
    <property type="entry name" value="Glyco_hydro_28"/>
    <property type="match status" value="2"/>
</dbReference>
<evidence type="ECO:0000256" key="2">
    <source>
        <dbReference type="ARBA" id="ARBA00008834"/>
    </source>
</evidence>
<evidence type="ECO:0000256" key="7">
    <source>
        <dbReference type="ARBA" id="ARBA00023316"/>
    </source>
</evidence>
<dbReference type="KEGG" id="cmos:111463942"/>
<feature type="chain" id="PRO_5027026251" evidence="9">
    <location>
        <begin position="33"/>
        <end position="624"/>
    </location>
</feature>
<gene>
    <name evidence="11" type="primary">LOC111463942</name>
</gene>
<name>A0A6J1HFX3_CUCMO</name>
<dbReference type="InterPro" id="IPR011050">
    <property type="entry name" value="Pectin_lyase_fold/virulence"/>
</dbReference>
<dbReference type="GO" id="GO:0004650">
    <property type="term" value="F:polygalacturonase activity"/>
    <property type="evidence" value="ECO:0007669"/>
    <property type="project" value="InterPro"/>
</dbReference>
<protein>
    <submittedName>
        <fullName evidence="11">Polygalacturonase-like</fullName>
    </submittedName>
</protein>
<dbReference type="SMART" id="SM00710">
    <property type="entry name" value="PbH1"/>
    <property type="match status" value="6"/>
</dbReference>
<dbReference type="Proteomes" id="UP000504609">
    <property type="component" value="Unplaced"/>
</dbReference>
<proteinExistence type="inferred from homology"/>
<evidence type="ECO:0000256" key="1">
    <source>
        <dbReference type="ARBA" id="ARBA00004191"/>
    </source>
</evidence>
<evidence type="ECO:0000313" key="11">
    <source>
        <dbReference type="RefSeq" id="XP_022963687.1"/>
    </source>
</evidence>
<sequence>MNNCIIKFSLSLLVILHVFLSLLLLFFNHASAAELTFNIITLGAKPDEKTDASPMLQTAWAKVCDSSEPATIYVPEGIFFVRSVRFNGPCKNNAITVLIDGTLVASSDIQVLANSSSWISFNHINGLSITGGIIDGQGTPLWNCKHSRKSCPIGARSLQINDGKNVNINGLSSINSQLFGIVMNRCQNVHMSRVNVLAAGDSPNTDGIHVQQSSDVTILNSNIGNGDDCISIGPGTSNMWIETITCGPGHGISIGSLGIEAEEDGVHNVTVKSSTFTGTQNGVRIKSWGRPSNGFATNVHFQHITMDNVKNPIIIDQNYCPHLKDCPGQDSGVKVSEVTYEDIKGTSATEIAIKFDCSPTNHCTGLNLIDINLTYENHIAKASCKNAEGTTSGVVEPSSCLAPANFYPYNIDPLGEVSLSQATGYHGHACPWRVAYGRMSDVPIMLVHDAKACDSSEPANIYVLKDIFHVRSVSFNGPCKNNVITVLIDGTLVASSDIQVLAKTKSWIEFSHISITGGIIDAPGTALWDCKRSGKICPTGATSLQINDAQNVNVNGLSSINSQKFNIVVDGCQNVHMTRVNVSATDDSPNTDGIHVQKSSNVTTRALATVTTASQSVQGPPTCG</sequence>
<organism evidence="10 11">
    <name type="scientific">Cucurbita moschata</name>
    <name type="common">Winter crookneck squash</name>
    <name type="synonym">Cucurbita pepo var. moschata</name>
    <dbReference type="NCBI Taxonomy" id="3662"/>
    <lineage>
        <taxon>Eukaryota</taxon>
        <taxon>Viridiplantae</taxon>
        <taxon>Streptophyta</taxon>
        <taxon>Embryophyta</taxon>
        <taxon>Tracheophyta</taxon>
        <taxon>Spermatophyta</taxon>
        <taxon>Magnoliopsida</taxon>
        <taxon>eudicotyledons</taxon>
        <taxon>Gunneridae</taxon>
        <taxon>Pentapetalae</taxon>
        <taxon>rosids</taxon>
        <taxon>fabids</taxon>
        <taxon>Cucurbitales</taxon>
        <taxon>Cucurbitaceae</taxon>
        <taxon>Cucurbiteae</taxon>
        <taxon>Cucurbita</taxon>
    </lineage>
</organism>
<dbReference type="GeneID" id="111463942"/>